<proteinExistence type="predicted"/>
<feature type="transmembrane region" description="Helical" evidence="1">
    <location>
        <begin position="268"/>
        <end position="290"/>
    </location>
</feature>
<feature type="transmembrane region" description="Helical" evidence="1">
    <location>
        <begin position="330"/>
        <end position="349"/>
    </location>
</feature>
<accession>A0AAD1URF8</accession>
<feature type="transmembrane region" description="Helical" evidence="1">
    <location>
        <begin position="55"/>
        <end position="84"/>
    </location>
</feature>
<reference evidence="3" key="1">
    <citation type="submission" date="2023-07" db="EMBL/GenBank/DDBJ databases">
        <authorList>
            <consortium name="AG Swart"/>
            <person name="Singh M."/>
            <person name="Singh A."/>
            <person name="Seah K."/>
            <person name="Emmerich C."/>
        </authorList>
    </citation>
    <scope>NUCLEOTIDE SEQUENCE</scope>
    <source>
        <strain evidence="3">DP1</strain>
    </source>
</reference>
<comment type="caution">
    <text evidence="3">The sequence shown here is derived from an EMBL/GenBank/DDBJ whole genome shotgun (WGS) entry which is preliminary data.</text>
</comment>
<feature type="transmembrane region" description="Helical" evidence="1">
    <location>
        <begin position="30"/>
        <end position="49"/>
    </location>
</feature>
<feature type="domain" description="EamA" evidence="2">
    <location>
        <begin position="209"/>
        <end position="343"/>
    </location>
</feature>
<evidence type="ECO:0000259" key="2">
    <source>
        <dbReference type="Pfam" id="PF00892"/>
    </source>
</evidence>
<dbReference type="AlphaFoldDB" id="A0AAD1URF8"/>
<name>A0AAD1URF8_EUPCR</name>
<keyword evidence="1" id="KW-0472">Membrane</keyword>
<keyword evidence="4" id="KW-1185">Reference proteome</keyword>
<dbReference type="InterPro" id="IPR000620">
    <property type="entry name" value="EamA_dom"/>
</dbReference>
<keyword evidence="1" id="KW-1133">Transmembrane helix</keyword>
<dbReference type="Gene3D" id="1.10.3730.20">
    <property type="match status" value="1"/>
</dbReference>
<dbReference type="InterPro" id="IPR037185">
    <property type="entry name" value="EmrE-like"/>
</dbReference>
<dbReference type="Pfam" id="PF00892">
    <property type="entry name" value="EamA"/>
    <property type="match status" value="1"/>
</dbReference>
<evidence type="ECO:0000313" key="3">
    <source>
        <dbReference type="EMBL" id="CAI2371812.1"/>
    </source>
</evidence>
<feature type="transmembrane region" description="Helical" evidence="1">
    <location>
        <begin position="170"/>
        <end position="190"/>
    </location>
</feature>
<protein>
    <recommendedName>
        <fullName evidence="2">EamA domain-containing protein</fullName>
    </recommendedName>
</protein>
<feature type="transmembrane region" description="Helical" evidence="1">
    <location>
        <begin position="202"/>
        <end position="222"/>
    </location>
</feature>
<feature type="transmembrane region" description="Helical" evidence="1">
    <location>
        <begin position="234"/>
        <end position="256"/>
    </location>
</feature>
<dbReference type="GO" id="GO:0016020">
    <property type="term" value="C:membrane"/>
    <property type="evidence" value="ECO:0007669"/>
    <property type="project" value="InterPro"/>
</dbReference>
<keyword evidence="1" id="KW-0812">Transmembrane</keyword>
<evidence type="ECO:0000256" key="1">
    <source>
        <dbReference type="SAM" id="Phobius"/>
    </source>
</evidence>
<evidence type="ECO:0000313" key="4">
    <source>
        <dbReference type="Proteomes" id="UP001295684"/>
    </source>
</evidence>
<feature type="transmembrane region" description="Helical" evidence="1">
    <location>
        <begin position="302"/>
        <end position="324"/>
    </location>
</feature>
<dbReference type="SUPFAM" id="SSF103481">
    <property type="entry name" value="Multidrug resistance efflux transporter EmrE"/>
    <property type="match status" value="1"/>
</dbReference>
<gene>
    <name evidence="3" type="ORF">ECRASSUSDP1_LOCUS13137</name>
</gene>
<sequence>MSFMKYLEFSDQASLSSQKPKNPPEKNQKLSLLYGVFAGILFGLGNYTLGIHVKMGYLATCIQGNGALLVIVISTVCSVLASVIKKKQIWTWEDSNFRNNQTGGFHWKNLAGILIYCLVVILTALCINLTFRFALYADINQGILTSIFGVSALISAVLAYFLFGDKLKNYHIFGMIMIMFCVIGFAFGQTSKIHHKTNSENATFYSILSISLACLCPLGFALQGMTARYTSENYGLDSSILTACSYTILNVLYLTVTICMYSTDEHPFILSEYLIILFSGCILYFGVLCVNKALVLGLAGPVFSLENIEVIIMTILDIIFMGVYPNSIEILSACVGVAGCITICLYPEISKLCESQRN</sequence>
<dbReference type="Proteomes" id="UP001295684">
    <property type="component" value="Unassembled WGS sequence"/>
</dbReference>
<dbReference type="EMBL" id="CAMPGE010013069">
    <property type="protein sequence ID" value="CAI2371812.1"/>
    <property type="molecule type" value="Genomic_DNA"/>
</dbReference>
<feature type="transmembrane region" description="Helical" evidence="1">
    <location>
        <begin position="105"/>
        <end position="131"/>
    </location>
</feature>
<organism evidence="3 4">
    <name type="scientific">Euplotes crassus</name>
    <dbReference type="NCBI Taxonomy" id="5936"/>
    <lineage>
        <taxon>Eukaryota</taxon>
        <taxon>Sar</taxon>
        <taxon>Alveolata</taxon>
        <taxon>Ciliophora</taxon>
        <taxon>Intramacronucleata</taxon>
        <taxon>Spirotrichea</taxon>
        <taxon>Hypotrichia</taxon>
        <taxon>Euplotida</taxon>
        <taxon>Euplotidae</taxon>
        <taxon>Moneuplotes</taxon>
    </lineage>
</organism>
<feature type="transmembrane region" description="Helical" evidence="1">
    <location>
        <begin position="143"/>
        <end position="163"/>
    </location>
</feature>